<dbReference type="eggNOG" id="ENOG502RGPR">
    <property type="taxonomic scope" value="Eukaryota"/>
</dbReference>
<feature type="region of interest" description="Disordered" evidence="1">
    <location>
        <begin position="278"/>
        <end position="312"/>
    </location>
</feature>
<dbReference type="EMBL" id="DS028123">
    <property type="protein sequence ID" value="EEY68137.1"/>
    <property type="molecule type" value="Genomic_DNA"/>
</dbReference>
<keyword evidence="3" id="KW-1185">Reference proteome</keyword>
<feature type="compositionally biased region" description="Low complexity" evidence="1">
    <location>
        <begin position="129"/>
        <end position="141"/>
    </location>
</feature>
<dbReference type="HOGENOM" id="CLU_892726_0_0_1"/>
<dbReference type="KEGG" id="pif:PITG_04521"/>
<dbReference type="VEuPathDB" id="FungiDB:PITG_04521"/>
<protein>
    <submittedName>
        <fullName evidence="2">Uncharacterized protein</fullName>
    </submittedName>
</protein>
<evidence type="ECO:0000313" key="2">
    <source>
        <dbReference type="EMBL" id="EEY68137.1"/>
    </source>
</evidence>
<sequence>MKKSYEVAESAREREQLRQAHYYNRKARNRREFQPGDQVWLYRPPRGAKASKLVHQWMGPVKIIEPAGFENFLVEREDQNGVPERFIAHVSFLITHYYPADLLKRAAVDITRQLEYEDPSEPGEDVPPSSTTAGAATASVQAAAGARMAKRKARTVGRDEAWRVTSGAMVEIRRRRRRNKARCYVLEYELRPVRRDECAAGAPESVWVSSAVYDELFAATESWKTLSWRKTCNESESYVDHVGVEPVGDQSHKWHTGGTSGLGDEVEEADMGAEADVGAEADGCGRESLSWNGGRGGVERSRCWRNRDSGVS</sequence>
<dbReference type="InParanoid" id="D0N1F8"/>
<evidence type="ECO:0000256" key="1">
    <source>
        <dbReference type="SAM" id="MobiDB-lite"/>
    </source>
</evidence>
<organism evidence="2 3">
    <name type="scientific">Phytophthora infestans (strain T30-4)</name>
    <name type="common">Potato late blight agent</name>
    <dbReference type="NCBI Taxonomy" id="403677"/>
    <lineage>
        <taxon>Eukaryota</taxon>
        <taxon>Sar</taxon>
        <taxon>Stramenopiles</taxon>
        <taxon>Oomycota</taxon>
        <taxon>Peronosporomycetes</taxon>
        <taxon>Peronosporales</taxon>
        <taxon>Peronosporaceae</taxon>
        <taxon>Phytophthora</taxon>
    </lineage>
</organism>
<dbReference type="Proteomes" id="UP000006643">
    <property type="component" value="Unassembled WGS sequence"/>
</dbReference>
<dbReference type="OrthoDB" id="126738at2759"/>
<name>D0N1F8_PHYIT</name>
<feature type="region of interest" description="Disordered" evidence="1">
    <location>
        <begin position="117"/>
        <end position="141"/>
    </location>
</feature>
<accession>D0N1F8</accession>
<feature type="compositionally biased region" description="Basic and acidic residues" evidence="1">
    <location>
        <begin position="297"/>
        <end position="312"/>
    </location>
</feature>
<evidence type="ECO:0000313" key="3">
    <source>
        <dbReference type="Proteomes" id="UP000006643"/>
    </source>
</evidence>
<reference evidence="3" key="1">
    <citation type="journal article" date="2009" name="Nature">
        <title>Genome sequence and analysis of the Irish potato famine pathogen Phytophthora infestans.</title>
        <authorList>
            <consortium name="The Broad Institute Genome Sequencing Platform"/>
            <person name="Haas B.J."/>
            <person name="Kamoun S."/>
            <person name="Zody M.C."/>
            <person name="Jiang R.H."/>
            <person name="Handsaker R.E."/>
            <person name="Cano L.M."/>
            <person name="Grabherr M."/>
            <person name="Kodira C.D."/>
            <person name="Raffaele S."/>
            <person name="Torto-Alalibo T."/>
            <person name="Bozkurt T.O."/>
            <person name="Ah-Fong A.M."/>
            <person name="Alvarado L."/>
            <person name="Anderson V.L."/>
            <person name="Armstrong M.R."/>
            <person name="Avrova A."/>
            <person name="Baxter L."/>
            <person name="Beynon J."/>
            <person name="Boevink P.C."/>
            <person name="Bollmann S.R."/>
            <person name="Bos J.I."/>
            <person name="Bulone V."/>
            <person name="Cai G."/>
            <person name="Cakir C."/>
            <person name="Carrington J.C."/>
            <person name="Chawner M."/>
            <person name="Conti L."/>
            <person name="Costanzo S."/>
            <person name="Ewan R."/>
            <person name="Fahlgren N."/>
            <person name="Fischbach M.A."/>
            <person name="Fugelstad J."/>
            <person name="Gilroy E.M."/>
            <person name="Gnerre S."/>
            <person name="Green P.J."/>
            <person name="Grenville-Briggs L.J."/>
            <person name="Griffith J."/>
            <person name="Grunwald N.J."/>
            <person name="Horn K."/>
            <person name="Horner N.R."/>
            <person name="Hu C.H."/>
            <person name="Huitema E."/>
            <person name="Jeong D.H."/>
            <person name="Jones A.M."/>
            <person name="Jones J.D."/>
            <person name="Jones R.W."/>
            <person name="Karlsson E.K."/>
            <person name="Kunjeti S.G."/>
            <person name="Lamour K."/>
            <person name="Liu Z."/>
            <person name="Ma L."/>
            <person name="Maclean D."/>
            <person name="Chibucos M.C."/>
            <person name="McDonald H."/>
            <person name="McWalters J."/>
            <person name="Meijer H.J."/>
            <person name="Morgan W."/>
            <person name="Morris P.F."/>
            <person name="Munro C.A."/>
            <person name="O'Neill K."/>
            <person name="Ospina-Giraldo M."/>
            <person name="Pinzon A."/>
            <person name="Pritchard L."/>
            <person name="Ramsahoye B."/>
            <person name="Ren Q."/>
            <person name="Restrepo S."/>
            <person name="Roy S."/>
            <person name="Sadanandom A."/>
            <person name="Savidor A."/>
            <person name="Schornack S."/>
            <person name="Schwartz D.C."/>
            <person name="Schumann U.D."/>
            <person name="Schwessinger B."/>
            <person name="Seyer L."/>
            <person name="Sharpe T."/>
            <person name="Silvar C."/>
            <person name="Song J."/>
            <person name="Studholme D.J."/>
            <person name="Sykes S."/>
            <person name="Thines M."/>
            <person name="van de Vondervoort P.J."/>
            <person name="Phuntumart V."/>
            <person name="Wawra S."/>
            <person name="Weide R."/>
            <person name="Win J."/>
            <person name="Young C."/>
            <person name="Zhou S."/>
            <person name="Fry W."/>
            <person name="Meyers B.C."/>
            <person name="van West P."/>
            <person name="Ristaino J."/>
            <person name="Govers F."/>
            <person name="Birch P.R."/>
            <person name="Whisson S.C."/>
            <person name="Judelson H.S."/>
            <person name="Nusbaum C."/>
        </authorList>
    </citation>
    <scope>NUCLEOTIDE SEQUENCE [LARGE SCALE GENOMIC DNA]</scope>
    <source>
        <strain evidence="3">T30-4</strain>
    </source>
</reference>
<dbReference type="GeneID" id="9475513"/>
<dbReference type="AlphaFoldDB" id="D0N1F8"/>
<gene>
    <name evidence="2" type="ORF">PITG_04521</name>
</gene>
<dbReference type="RefSeq" id="XP_002905296.1">
    <property type="nucleotide sequence ID" value="XM_002905250.1"/>
</dbReference>
<proteinExistence type="predicted"/>